<reference evidence="2 3" key="1">
    <citation type="journal article" date="2020" name="Cell">
        <title>Large-Scale Comparative Analyses of Tick Genomes Elucidate Their Genetic Diversity and Vector Capacities.</title>
        <authorList>
            <consortium name="Tick Genome and Microbiome Consortium (TIGMIC)"/>
            <person name="Jia N."/>
            <person name="Wang J."/>
            <person name="Shi W."/>
            <person name="Du L."/>
            <person name="Sun Y."/>
            <person name="Zhan W."/>
            <person name="Jiang J.F."/>
            <person name="Wang Q."/>
            <person name="Zhang B."/>
            <person name="Ji P."/>
            <person name="Bell-Sakyi L."/>
            <person name="Cui X.M."/>
            <person name="Yuan T.T."/>
            <person name="Jiang B.G."/>
            <person name="Yang W.F."/>
            <person name="Lam T.T."/>
            <person name="Chang Q.C."/>
            <person name="Ding S.J."/>
            <person name="Wang X.J."/>
            <person name="Zhu J.G."/>
            <person name="Ruan X.D."/>
            <person name="Zhao L."/>
            <person name="Wei J.T."/>
            <person name="Ye R.Z."/>
            <person name="Que T.C."/>
            <person name="Du C.H."/>
            <person name="Zhou Y.H."/>
            <person name="Cheng J.X."/>
            <person name="Dai P.F."/>
            <person name="Guo W.B."/>
            <person name="Han X.H."/>
            <person name="Huang E.J."/>
            <person name="Li L.F."/>
            <person name="Wei W."/>
            <person name="Gao Y.C."/>
            <person name="Liu J.Z."/>
            <person name="Shao H.Z."/>
            <person name="Wang X."/>
            <person name="Wang C.C."/>
            <person name="Yang T.C."/>
            <person name="Huo Q.B."/>
            <person name="Li W."/>
            <person name="Chen H.Y."/>
            <person name="Chen S.E."/>
            <person name="Zhou L.G."/>
            <person name="Ni X.B."/>
            <person name="Tian J.H."/>
            <person name="Sheng Y."/>
            <person name="Liu T."/>
            <person name="Pan Y.S."/>
            <person name="Xia L.Y."/>
            <person name="Li J."/>
            <person name="Zhao F."/>
            <person name="Cao W.C."/>
        </authorList>
    </citation>
    <scope>NUCLEOTIDE SEQUENCE [LARGE SCALE GENOMIC DNA]</scope>
    <source>
        <strain evidence="2">HaeL-2018</strain>
    </source>
</reference>
<feature type="region of interest" description="Disordered" evidence="1">
    <location>
        <begin position="767"/>
        <end position="810"/>
    </location>
</feature>
<dbReference type="EMBL" id="JABSTR010000008">
    <property type="protein sequence ID" value="KAH9377452.1"/>
    <property type="molecule type" value="Genomic_DNA"/>
</dbReference>
<accession>A0A9J6GT56</accession>
<feature type="compositionally biased region" description="Polar residues" evidence="1">
    <location>
        <begin position="295"/>
        <end position="306"/>
    </location>
</feature>
<dbReference type="AlphaFoldDB" id="A0A9J6GT56"/>
<sequence>MSPLSPKKSPAKKKSAGARARSPEPRSPYSIESEEATPSKKSESTLPRKPGTHTKKAEVSPLSPKKSPVKKKSSGPTALSPTPGAQGATVSEDATPSRQSKGPLPRKPGTRKKNKEIAELSPLSPLKSPTKKKTTVVRARSPEPESAVSIELEDATPSKKSTGNFLKKSRIPKVKKGKAELSPSFPKKTTAKIKSEKVPSKERIPTKVNDISPLYVYEEKEDISENSGGDSVVAEDPFIIQTNSDDMDVRKITRLTSEEKPGRSSHKSGTQGKKLLLPESFKTHMNAGAQAPPEGNSSDSASTPENASGMVNAKEGVARRKGYDNEVKRPKRRSAVAHKNSRGTNVKGQPAELRSVGCDSAVPAAPETVPEGLKQDIMSADTYAYLEISEYESFLTEPYLSEDNQLILGQPKLHKNQIFEPIQDRRVSGKSEEGEVLLVECNRVGERVAHHKSSFAMEDHSGNYWTKTNMSNILSRKAFDHEEDAGRPMFRARISRGRLPDLTDSEDCGEHVATGFISRRSSPSRISVPLAQIGSDMQRKESGRSLVFSAPSPTDVQRRLNRSVSVEWRVPPSWFPRHQVSSGPQVPRGRAEPRGHGPFQCPEGKLRTQSFQSTTTNGSPPFYPPSLSRTYGIIPQGPPAGVSPPCRRESLPRTTILWPSPPQFHMTTTDVDRSENFVNSLTQPFLTSGQPEGFYRKPFCSPEGGRICVSLPGALQPGVALEDCGALENVPETFPGASFSSITGIRTSSPNAKIVFRSLSADGPFGHARCSTRGATPNTKINVPPPEHTSIRGVSSETTVPDASRTTGQG</sequence>
<keyword evidence="3" id="KW-1185">Reference proteome</keyword>
<evidence type="ECO:0000313" key="2">
    <source>
        <dbReference type="EMBL" id="KAH9377452.1"/>
    </source>
</evidence>
<evidence type="ECO:0000313" key="3">
    <source>
        <dbReference type="Proteomes" id="UP000821853"/>
    </source>
</evidence>
<feature type="compositionally biased region" description="Basic and acidic residues" evidence="1">
    <location>
        <begin position="249"/>
        <end position="262"/>
    </location>
</feature>
<feature type="compositionally biased region" description="Basic and acidic residues" evidence="1">
    <location>
        <begin position="193"/>
        <end position="205"/>
    </location>
</feature>
<feature type="compositionally biased region" description="Polar residues" evidence="1">
    <location>
        <begin position="88"/>
        <end position="100"/>
    </location>
</feature>
<protein>
    <submittedName>
        <fullName evidence="2">Uncharacterized protein</fullName>
    </submittedName>
</protein>
<feature type="compositionally biased region" description="Polar residues" evidence="1">
    <location>
        <begin position="792"/>
        <end position="810"/>
    </location>
</feature>
<feature type="region of interest" description="Disordered" evidence="1">
    <location>
        <begin position="579"/>
        <end position="604"/>
    </location>
</feature>
<feature type="compositionally biased region" description="Basic residues" evidence="1">
    <location>
        <begin position="329"/>
        <end position="341"/>
    </location>
</feature>
<organism evidence="2 3">
    <name type="scientific">Haemaphysalis longicornis</name>
    <name type="common">Bush tick</name>
    <dbReference type="NCBI Taxonomy" id="44386"/>
    <lineage>
        <taxon>Eukaryota</taxon>
        <taxon>Metazoa</taxon>
        <taxon>Ecdysozoa</taxon>
        <taxon>Arthropoda</taxon>
        <taxon>Chelicerata</taxon>
        <taxon>Arachnida</taxon>
        <taxon>Acari</taxon>
        <taxon>Parasitiformes</taxon>
        <taxon>Ixodida</taxon>
        <taxon>Ixodoidea</taxon>
        <taxon>Ixodidae</taxon>
        <taxon>Haemaphysalinae</taxon>
        <taxon>Haemaphysalis</taxon>
    </lineage>
</organism>
<dbReference type="Proteomes" id="UP000821853">
    <property type="component" value="Unassembled WGS sequence"/>
</dbReference>
<name>A0A9J6GT56_HAELO</name>
<proteinExistence type="predicted"/>
<evidence type="ECO:0000256" key="1">
    <source>
        <dbReference type="SAM" id="MobiDB-lite"/>
    </source>
</evidence>
<feature type="compositionally biased region" description="Basic residues" evidence="1">
    <location>
        <begin position="167"/>
        <end position="176"/>
    </location>
</feature>
<comment type="caution">
    <text evidence="2">The sequence shown here is derived from an EMBL/GenBank/DDBJ whole genome shotgun (WGS) entry which is preliminary data.</text>
</comment>
<feature type="region of interest" description="Disordered" evidence="1">
    <location>
        <begin position="249"/>
        <end position="354"/>
    </location>
</feature>
<feature type="compositionally biased region" description="Basic and acidic residues" evidence="1">
    <location>
        <begin position="316"/>
        <end position="328"/>
    </location>
</feature>
<gene>
    <name evidence="2" type="ORF">HPB48_007049</name>
</gene>
<feature type="region of interest" description="Disordered" evidence="1">
    <location>
        <begin position="1"/>
        <end position="205"/>
    </location>
</feature>
<dbReference type="VEuPathDB" id="VectorBase:HLOH_050348"/>